<keyword evidence="16" id="KW-1185">Reference proteome</keyword>
<comment type="subcellular location">
    <subcellularLocation>
        <location evidence="1">Endoplasmic reticulum membrane</location>
        <topology evidence="1">Multi-pass membrane protein</topology>
    </subcellularLocation>
</comment>
<gene>
    <name evidence="15" type="ORF">MNOR_LOCUS15891</name>
</gene>
<feature type="non-terminal residue" evidence="15">
    <location>
        <position position="454"/>
    </location>
</feature>
<keyword evidence="8 14" id="KW-0812">Transmembrane</keyword>
<sequence>MNMEEEETCKQNTAEMAQLHFIFPLVIGSFTAVSYMCFVVVYSVQPTPFIDETFHVPQAQKYCEWNFHEWDSKITTLPGLYLFSIGLNGPISWVLGRPLCDVFSLRITNLVAAAFILSTLQKLLTYIHGDKVDSWKLMLVAVNLSLLPVLYWFTFLYYTDVLSTLVVLLMILLHLHNARNTAAAMGGVAVMMRQTNVIWVGFLTVLMAFDSLSYQLLKSPIYSYQDTKALLKKLRKCAAKPYRLAEILADVIVDCFSYGVVLVAFIVFVSYNGSIVVGDQSAHQATLYLVQMSGLMLYINVLCIYASSYILLGICFQAVVFKFHPVLLTTAVVRSGAVSRSRLLTTNSYYIWYVAQKFKDRKYLFKFLGVSMKLFFLSDIFITKVNFPYYMSLIVSRKFCSNPSRNLKYLPLALRDLPVQADSQLLSLVPQKGYCLSQMCDNTVVFLPKAATWD</sequence>
<dbReference type="Pfam" id="PF04922">
    <property type="entry name" value="DIE2_ALG10"/>
    <property type="match status" value="1"/>
</dbReference>
<keyword evidence="11 14" id="KW-0472">Membrane</keyword>
<evidence type="ECO:0000256" key="5">
    <source>
        <dbReference type="ARBA" id="ARBA00018512"/>
    </source>
</evidence>
<dbReference type="GO" id="GO:0005789">
    <property type="term" value="C:endoplasmic reticulum membrane"/>
    <property type="evidence" value="ECO:0007669"/>
    <property type="project" value="UniProtKB-SubCell"/>
</dbReference>
<feature type="transmembrane region" description="Helical" evidence="14">
    <location>
        <begin position="256"/>
        <end position="277"/>
    </location>
</feature>
<keyword evidence="9" id="KW-0256">Endoplasmic reticulum</keyword>
<comment type="catalytic activity">
    <reaction evidence="13">
        <text>an alpha-D-Glc-(1-&gt;3)-alpha-D-Glc-(1-&gt;3)-alpha-D-Man-(1-&gt;2)-alpha-D-Man-(1-&gt;2)-alpha-D-Man-(1-&gt;3)-[alpha-D-Man-(1-&gt;2)-alpha-D-Man-(1-&gt;3)-[alpha-D-Man-(1-&gt;2)-alpha-D-Man-(1-&gt;6)]-alpha-D-Man-(1-&gt;6)]-beta-D-Man-(1-&gt;4)-beta-D-GlcNAc-(1-&gt;4)-alpha-D-GlcNAc-diphospho-di-trans,poly-cis-dolichol + a di-trans,poly-cis-dolichyl beta-D-glucosyl phosphate = a alpha-D-Glc-(1-&gt;2)-alpha-D-Glc-(1-&gt;3)-alpha-D-Glc-(1-&gt;3)-alpha-D-Man-(1-&gt;2)-alpha-D-Man-(1-&gt;2)-alpha-D-Man-(1-&gt;3)-[alpha-D-Man-(1-&gt;2)-alpha-D-Man-(1-&gt;3)-[alpha-D-Man-(1-&gt;2)-alpha-D-Man-(1-&gt;6)]-alpha-D-Man-(1-&gt;6)]-beta-D-Man-(1-&gt;4)-beta-D-GlcNAc-(1-&gt;4)-alpha-D-GlcNAc-diphospho-di-trans,poly-cis-dolichol + a di-trans,poly-cis-dolichyl phosphate + H(+)</text>
        <dbReference type="Rhea" id="RHEA:29543"/>
        <dbReference type="Rhea" id="RHEA-COMP:19498"/>
        <dbReference type="Rhea" id="RHEA-COMP:19502"/>
        <dbReference type="Rhea" id="RHEA-COMP:19512"/>
        <dbReference type="Rhea" id="RHEA-COMP:19522"/>
        <dbReference type="ChEBI" id="CHEBI:15378"/>
        <dbReference type="ChEBI" id="CHEBI:57525"/>
        <dbReference type="ChEBI" id="CHEBI:57683"/>
        <dbReference type="ChEBI" id="CHEBI:132522"/>
        <dbReference type="ChEBI" id="CHEBI:132523"/>
        <dbReference type="EC" id="2.4.1.256"/>
    </reaction>
    <physiologicalReaction direction="left-to-right" evidence="13">
        <dbReference type="Rhea" id="RHEA:29544"/>
    </physiologicalReaction>
</comment>
<comment type="caution">
    <text evidence="15">The sequence shown here is derived from an EMBL/GenBank/DDBJ whole genome shotgun (WGS) entry which is preliminary data.</text>
</comment>
<comment type="pathway">
    <text evidence="2">Protein modification; protein glycosylation.</text>
</comment>
<organism evidence="15 16">
    <name type="scientific">Meganyctiphanes norvegica</name>
    <name type="common">Northern krill</name>
    <name type="synonym">Thysanopoda norvegica</name>
    <dbReference type="NCBI Taxonomy" id="48144"/>
    <lineage>
        <taxon>Eukaryota</taxon>
        <taxon>Metazoa</taxon>
        <taxon>Ecdysozoa</taxon>
        <taxon>Arthropoda</taxon>
        <taxon>Crustacea</taxon>
        <taxon>Multicrustacea</taxon>
        <taxon>Malacostraca</taxon>
        <taxon>Eumalacostraca</taxon>
        <taxon>Eucarida</taxon>
        <taxon>Euphausiacea</taxon>
        <taxon>Euphausiidae</taxon>
        <taxon>Meganyctiphanes</taxon>
    </lineage>
</organism>
<reference evidence="15 16" key="1">
    <citation type="submission" date="2024-05" db="EMBL/GenBank/DDBJ databases">
        <authorList>
            <person name="Wallberg A."/>
        </authorList>
    </citation>
    <scope>NUCLEOTIDE SEQUENCE [LARGE SCALE GENOMIC DNA]</scope>
</reference>
<dbReference type="InterPro" id="IPR016900">
    <property type="entry name" value="Alg10"/>
</dbReference>
<comment type="similarity">
    <text evidence="3">Belongs to the ALG10 glucosyltransferase family.</text>
</comment>
<evidence type="ECO:0000256" key="6">
    <source>
        <dbReference type="ARBA" id="ARBA00022676"/>
    </source>
</evidence>
<dbReference type="GO" id="GO:0106073">
    <property type="term" value="F:dolichyl pyrophosphate Glc2Man9GlcNAc2 alpha-1,2-glucosyltransferase activity"/>
    <property type="evidence" value="ECO:0007669"/>
    <property type="project" value="UniProtKB-EC"/>
</dbReference>
<feature type="transmembrane region" description="Helical" evidence="14">
    <location>
        <begin position="196"/>
        <end position="217"/>
    </location>
</feature>
<evidence type="ECO:0000313" key="15">
    <source>
        <dbReference type="EMBL" id="CAL4097045.1"/>
    </source>
</evidence>
<feature type="transmembrane region" description="Helical" evidence="14">
    <location>
        <begin position="149"/>
        <end position="175"/>
    </location>
</feature>
<dbReference type="Proteomes" id="UP001497623">
    <property type="component" value="Unassembled WGS sequence"/>
</dbReference>
<dbReference type="EMBL" id="CAXKWB010010153">
    <property type="protein sequence ID" value="CAL4097045.1"/>
    <property type="molecule type" value="Genomic_DNA"/>
</dbReference>
<comment type="function">
    <text evidence="12">Dol-P-Glc:Glc(2)Man(9)GlcNAc(2)-PP-Dol alpha-1,2-glucosyltransferase that operates in the biosynthetic pathway of dolichol-linked oligosaccharides, the glycan precursors employed in protein asparagine (N)-glycosylation. The assembly of dolichol-linked oligosaccharides begins on the cytosolic side of the endoplasmic reticulum membrane and finishes in its lumen. The sequential addition of sugars to dolichol pyrophosphate produces dolichol-linked oligosaccharides containing fourteen sugars, including two GlcNAcs, nine mannoses and three glucoses. Once assembled, the oligosaccharide is transferred from the lipid to nascent proteins by oligosaccharyltransferases. In the lumen of the endoplasmic reticulum, adds the third and last glucose residue from dolichyl phosphate glucose (Dol-P-Glc) onto the lipid-linked oligosaccharide intermediate Glc(2)Man(9)GlcNAc(2)-PP-Dol to produce Glc(3)Man(9)GlcNAc(2)-PP-Dol.</text>
</comment>
<evidence type="ECO:0000256" key="1">
    <source>
        <dbReference type="ARBA" id="ARBA00004477"/>
    </source>
</evidence>
<dbReference type="PANTHER" id="PTHR12989">
    <property type="entry name" value="ALPHA-1,2-GLUCOSYLTRANSFERASE ALG10"/>
    <property type="match status" value="1"/>
</dbReference>
<evidence type="ECO:0000256" key="9">
    <source>
        <dbReference type="ARBA" id="ARBA00022824"/>
    </source>
</evidence>
<evidence type="ECO:0000256" key="3">
    <source>
        <dbReference type="ARBA" id="ARBA00010600"/>
    </source>
</evidence>
<feature type="transmembrane region" description="Helical" evidence="14">
    <location>
        <begin position="74"/>
        <end position="95"/>
    </location>
</feature>
<dbReference type="EC" id="2.4.1.256" evidence="4"/>
<evidence type="ECO:0000256" key="2">
    <source>
        <dbReference type="ARBA" id="ARBA00004922"/>
    </source>
</evidence>
<keyword evidence="10 14" id="KW-1133">Transmembrane helix</keyword>
<keyword evidence="6" id="KW-0328">Glycosyltransferase</keyword>
<dbReference type="PANTHER" id="PTHR12989:SF10">
    <property type="entry name" value="DOL-P-GLC:GLC(2)MAN(9)GLCNAC(2)-PP-DOL ALPHA-1,2-GLUCOSYLTRANSFERASE-RELATED"/>
    <property type="match status" value="1"/>
</dbReference>
<evidence type="ECO:0000313" key="16">
    <source>
        <dbReference type="Proteomes" id="UP001497623"/>
    </source>
</evidence>
<keyword evidence="7" id="KW-0808">Transferase</keyword>
<feature type="transmembrane region" description="Helical" evidence="14">
    <location>
        <begin position="107"/>
        <end position="129"/>
    </location>
</feature>
<protein>
    <recommendedName>
        <fullName evidence="5">Dol-P-Glc:Glc(2)Man(9)GlcNAc(2)-PP-Dol alpha-1,2-glucosyltransferase</fullName>
        <ecNumber evidence="4">2.4.1.256</ecNumber>
    </recommendedName>
</protein>
<evidence type="ECO:0000256" key="14">
    <source>
        <dbReference type="SAM" id="Phobius"/>
    </source>
</evidence>
<name>A0AAV2QQK2_MEGNR</name>
<accession>A0AAV2QQK2</accession>
<dbReference type="AlphaFoldDB" id="A0AAV2QQK2"/>
<feature type="transmembrane region" description="Helical" evidence="14">
    <location>
        <begin position="21"/>
        <end position="44"/>
    </location>
</feature>
<evidence type="ECO:0000256" key="4">
    <source>
        <dbReference type="ARBA" id="ARBA00011967"/>
    </source>
</evidence>
<evidence type="ECO:0000256" key="8">
    <source>
        <dbReference type="ARBA" id="ARBA00022692"/>
    </source>
</evidence>
<evidence type="ECO:0000256" key="10">
    <source>
        <dbReference type="ARBA" id="ARBA00022989"/>
    </source>
</evidence>
<dbReference type="GO" id="GO:0006488">
    <property type="term" value="P:dolichol-linked oligosaccharide biosynthetic process"/>
    <property type="evidence" value="ECO:0007669"/>
    <property type="project" value="InterPro"/>
</dbReference>
<evidence type="ECO:0000256" key="13">
    <source>
        <dbReference type="ARBA" id="ARBA00048064"/>
    </source>
</evidence>
<evidence type="ECO:0000256" key="12">
    <source>
        <dbReference type="ARBA" id="ARBA00044727"/>
    </source>
</evidence>
<evidence type="ECO:0000256" key="7">
    <source>
        <dbReference type="ARBA" id="ARBA00022679"/>
    </source>
</evidence>
<feature type="transmembrane region" description="Helical" evidence="14">
    <location>
        <begin position="297"/>
        <end position="320"/>
    </location>
</feature>
<evidence type="ECO:0000256" key="11">
    <source>
        <dbReference type="ARBA" id="ARBA00023136"/>
    </source>
</evidence>
<proteinExistence type="inferred from homology"/>